<dbReference type="EMBL" id="CAFAAO010000035">
    <property type="protein sequence ID" value="CAB4815662.1"/>
    <property type="molecule type" value="Genomic_DNA"/>
</dbReference>
<keyword evidence="5" id="KW-0067">ATP-binding</keyword>
<evidence type="ECO:0000313" key="9">
    <source>
        <dbReference type="EMBL" id="CAB4341406.1"/>
    </source>
</evidence>
<dbReference type="InterPro" id="IPR017871">
    <property type="entry name" value="ABC_transporter-like_CS"/>
</dbReference>
<evidence type="ECO:0000256" key="1">
    <source>
        <dbReference type="ARBA" id="ARBA00004202"/>
    </source>
</evidence>
<keyword evidence="2" id="KW-0813">Transport</keyword>
<dbReference type="Gene3D" id="3.40.50.300">
    <property type="entry name" value="P-loop containing nucleotide triphosphate hydrolases"/>
    <property type="match status" value="1"/>
</dbReference>
<dbReference type="GO" id="GO:0015833">
    <property type="term" value="P:peptide transport"/>
    <property type="evidence" value="ECO:0007669"/>
    <property type="project" value="InterPro"/>
</dbReference>
<name>A0A6J6SWJ1_9ZZZZ</name>
<accession>A0A6J6SWJ1</accession>
<dbReference type="PANTHER" id="PTHR43297:SF2">
    <property type="entry name" value="DIPEPTIDE TRANSPORT ATP-BINDING PROTEIN DPPD"/>
    <property type="match status" value="1"/>
</dbReference>
<dbReference type="InterPro" id="IPR013563">
    <property type="entry name" value="Oligopep_ABC_C"/>
</dbReference>
<reference evidence="11" key="1">
    <citation type="submission" date="2020-05" db="EMBL/GenBank/DDBJ databases">
        <authorList>
            <person name="Chiriac C."/>
            <person name="Salcher M."/>
            <person name="Ghai R."/>
            <person name="Kavagutti S V."/>
        </authorList>
    </citation>
    <scope>NUCLEOTIDE SEQUENCE</scope>
</reference>
<evidence type="ECO:0000256" key="5">
    <source>
        <dbReference type="ARBA" id="ARBA00022840"/>
    </source>
</evidence>
<evidence type="ECO:0000313" key="14">
    <source>
        <dbReference type="EMBL" id="CAB5026907.1"/>
    </source>
</evidence>
<dbReference type="PROSITE" id="PS00211">
    <property type="entry name" value="ABC_TRANSPORTER_1"/>
    <property type="match status" value="1"/>
</dbReference>
<organism evidence="11">
    <name type="scientific">freshwater metagenome</name>
    <dbReference type="NCBI Taxonomy" id="449393"/>
    <lineage>
        <taxon>unclassified sequences</taxon>
        <taxon>metagenomes</taxon>
        <taxon>ecological metagenomes</taxon>
    </lineage>
</organism>
<evidence type="ECO:0000313" key="8">
    <source>
        <dbReference type="EMBL" id="CAB4330795.1"/>
    </source>
</evidence>
<evidence type="ECO:0000259" key="7">
    <source>
        <dbReference type="PROSITE" id="PS50893"/>
    </source>
</evidence>
<dbReference type="GO" id="GO:0005524">
    <property type="term" value="F:ATP binding"/>
    <property type="evidence" value="ECO:0007669"/>
    <property type="project" value="UniProtKB-KW"/>
</dbReference>
<feature type="domain" description="ABC transporter" evidence="7">
    <location>
        <begin position="4"/>
        <end position="253"/>
    </location>
</feature>
<evidence type="ECO:0000256" key="4">
    <source>
        <dbReference type="ARBA" id="ARBA00022741"/>
    </source>
</evidence>
<keyword evidence="6" id="KW-0472">Membrane</keyword>
<dbReference type="GO" id="GO:0005886">
    <property type="term" value="C:plasma membrane"/>
    <property type="evidence" value="ECO:0007669"/>
    <property type="project" value="UniProtKB-SubCell"/>
</dbReference>
<evidence type="ECO:0000256" key="3">
    <source>
        <dbReference type="ARBA" id="ARBA00022475"/>
    </source>
</evidence>
<dbReference type="EMBL" id="CAFBPK010000025">
    <property type="protein sequence ID" value="CAB5026907.1"/>
    <property type="molecule type" value="Genomic_DNA"/>
</dbReference>
<dbReference type="FunFam" id="3.40.50.300:FF:000016">
    <property type="entry name" value="Oligopeptide ABC transporter ATP-binding component"/>
    <property type="match status" value="1"/>
</dbReference>
<keyword evidence="4" id="KW-0547">Nucleotide-binding</keyword>
<evidence type="ECO:0000256" key="2">
    <source>
        <dbReference type="ARBA" id="ARBA00022448"/>
    </source>
</evidence>
<evidence type="ECO:0000313" key="15">
    <source>
        <dbReference type="EMBL" id="CAB5043634.1"/>
    </source>
</evidence>
<dbReference type="EMBL" id="CAEZYC010000002">
    <property type="protein sequence ID" value="CAB4697379.1"/>
    <property type="molecule type" value="Genomic_DNA"/>
</dbReference>
<evidence type="ECO:0000313" key="12">
    <source>
        <dbReference type="EMBL" id="CAB4815662.1"/>
    </source>
</evidence>
<dbReference type="Pfam" id="PF08352">
    <property type="entry name" value="oligo_HPY"/>
    <property type="match status" value="1"/>
</dbReference>
<dbReference type="EMBL" id="CAESAI010000025">
    <property type="protein sequence ID" value="CAB4341406.1"/>
    <property type="molecule type" value="Genomic_DNA"/>
</dbReference>
<gene>
    <name evidence="10" type="ORF">UFOPK2648_00116</name>
    <name evidence="11" type="ORF">UFOPK2824_00033</name>
    <name evidence="12" type="ORF">UFOPK3037_01654</name>
    <name evidence="13" type="ORF">UFOPK3278_00557</name>
    <name evidence="9" type="ORF">UFOPK3406_01029</name>
    <name evidence="8" type="ORF">UFOPK3925_00157</name>
    <name evidence="14" type="ORF">UFOPK4097_01303</name>
    <name evidence="15" type="ORF">UFOPK4301_00016</name>
</gene>
<dbReference type="InterPro" id="IPR003593">
    <property type="entry name" value="AAA+_ATPase"/>
</dbReference>
<dbReference type="InterPro" id="IPR027417">
    <property type="entry name" value="P-loop_NTPase"/>
</dbReference>
<keyword evidence="3" id="KW-1003">Cell membrane</keyword>
<dbReference type="EMBL" id="CAESAD010000001">
    <property type="protein sequence ID" value="CAB4330795.1"/>
    <property type="molecule type" value="Genomic_DNA"/>
</dbReference>
<dbReference type="CDD" id="cd03257">
    <property type="entry name" value="ABC_NikE_OppD_transporters"/>
    <property type="match status" value="1"/>
</dbReference>
<dbReference type="GO" id="GO:0016887">
    <property type="term" value="F:ATP hydrolysis activity"/>
    <property type="evidence" value="ECO:0007669"/>
    <property type="project" value="InterPro"/>
</dbReference>
<dbReference type="Pfam" id="PF00005">
    <property type="entry name" value="ABC_tran"/>
    <property type="match status" value="1"/>
</dbReference>
<evidence type="ECO:0000313" key="13">
    <source>
        <dbReference type="EMBL" id="CAB4847322.1"/>
    </source>
</evidence>
<dbReference type="AlphaFoldDB" id="A0A6J6SWJ1"/>
<dbReference type="EMBL" id="CAFBQG010000001">
    <property type="protein sequence ID" value="CAB5043634.1"/>
    <property type="molecule type" value="Genomic_DNA"/>
</dbReference>
<dbReference type="EMBL" id="CAEZZD010000002">
    <property type="protein sequence ID" value="CAB4739085.1"/>
    <property type="molecule type" value="Genomic_DNA"/>
</dbReference>
<dbReference type="EMBL" id="CAFBIX010000015">
    <property type="protein sequence ID" value="CAB4847322.1"/>
    <property type="molecule type" value="Genomic_DNA"/>
</dbReference>
<protein>
    <submittedName>
        <fullName evidence="11">Unannotated protein</fullName>
    </submittedName>
</protein>
<evidence type="ECO:0000256" key="6">
    <source>
        <dbReference type="ARBA" id="ARBA00023136"/>
    </source>
</evidence>
<dbReference type="SMART" id="SM00382">
    <property type="entry name" value="AAA"/>
    <property type="match status" value="1"/>
</dbReference>
<comment type="subcellular location">
    <subcellularLocation>
        <location evidence="1">Cell membrane</location>
        <topology evidence="1">Peripheral membrane protein</topology>
    </subcellularLocation>
</comment>
<sequence length="323" mass="34731">MNLLEVKNLSVQYGSGQGGVLAVDGVDLSVGVGEFVGLAGESGCGKTTLAMAIPNLLPKYASITTGTIEFEGQDLSNKSESELNEVRWRDISVIFQGALNALNPVATIGNQIAEPILIHEPGTSHDAAITRAKELLEAVGISASRSSSYSHEFSGGMRQRVMIAMALACRPKLVIADEPITALDVMTQAQILELLRSLSETFNLSMLLISHDLSVLAETCDRVQIMYAGKVAEVGTADDVFGEQNSAHPYTQRLLKSYPNIHQERKFIDGIPGYPPDLSKSHAGCRFAERCTVSVEKCFTDEPELAVISELHRSACHLVGGSK</sequence>
<dbReference type="PROSITE" id="PS50893">
    <property type="entry name" value="ABC_TRANSPORTER_2"/>
    <property type="match status" value="1"/>
</dbReference>
<evidence type="ECO:0000313" key="11">
    <source>
        <dbReference type="EMBL" id="CAB4739085.1"/>
    </source>
</evidence>
<dbReference type="InterPro" id="IPR050388">
    <property type="entry name" value="ABC_Ni/Peptide_Import"/>
</dbReference>
<dbReference type="PANTHER" id="PTHR43297">
    <property type="entry name" value="OLIGOPEPTIDE TRANSPORT ATP-BINDING PROTEIN APPD"/>
    <property type="match status" value="1"/>
</dbReference>
<dbReference type="NCBIfam" id="TIGR01727">
    <property type="entry name" value="oligo_HPY"/>
    <property type="match status" value="1"/>
</dbReference>
<proteinExistence type="predicted"/>
<dbReference type="InterPro" id="IPR003439">
    <property type="entry name" value="ABC_transporter-like_ATP-bd"/>
</dbReference>
<evidence type="ECO:0000313" key="10">
    <source>
        <dbReference type="EMBL" id="CAB4697379.1"/>
    </source>
</evidence>
<dbReference type="SUPFAM" id="SSF52540">
    <property type="entry name" value="P-loop containing nucleoside triphosphate hydrolases"/>
    <property type="match status" value="1"/>
</dbReference>